<organism evidence="1 2">
    <name type="scientific">Pseudomonas amygdali pv. lachrymans str. M301315</name>
    <dbReference type="NCBI Taxonomy" id="629260"/>
    <lineage>
        <taxon>Bacteria</taxon>
        <taxon>Pseudomonadati</taxon>
        <taxon>Pseudomonadota</taxon>
        <taxon>Gammaproteobacteria</taxon>
        <taxon>Pseudomonadales</taxon>
        <taxon>Pseudomonadaceae</taxon>
        <taxon>Pseudomonas</taxon>
        <taxon>Pseudomonas amygdali</taxon>
    </lineage>
</organism>
<dbReference type="EMBL" id="CP031226">
    <property type="protein sequence ID" value="AXH60272.1"/>
    <property type="molecule type" value="Genomic_DNA"/>
</dbReference>
<dbReference type="RefSeq" id="WP_005742598.1">
    <property type="nucleotide sequence ID" value="NZ_CP031226.1"/>
</dbReference>
<dbReference type="AlphaFoldDB" id="A0AAD0PWZ9"/>
<geneLocation type="plasmid" evidence="2">
    <name>pmppla107</name>
</geneLocation>
<reference evidence="1 2" key="1">
    <citation type="journal article" date="2011" name="PLoS Pathog.">
        <title>Dynamic evolution of pathogenicity revealed by sequencing and comparative genomics of 19 Pseudomonas syringae isolates.</title>
        <authorList>
            <person name="Baltrus D.A."/>
            <person name="Nishimura M.T."/>
            <person name="Romanchuk A."/>
            <person name="Chang J.H."/>
            <person name="Mukhtar M.S."/>
            <person name="Cherkis K."/>
            <person name="Roach J."/>
            <person name="Grant S.R."/>
            <person name="Jones C.D."/>
            <person name="Dangl J.L."/>
        </authorList>
    </citation>
    <scope>NUCLEOTIDE SEQUENCE [LARGE SCALE GENOMIC DNA]</scope>
    <source>
        <strain evidence="1 2">M301315</strain>
    </source>
</reference>
<dbReference type="GeneID" id="39474717"/>
<keyword evidence="1" id="KW-0614">Plasmid</keyword>
<sequence length="216" mass="23872">MNSPSPLALEKSLKRKISGNPAIVSDALQFEELCAPYFSKSSAIKAMKAYLAGRDAAPKVLGCLIYSKAGRTELHSWIEAGMPATLLYRSMLHDGGPWKDGNPGFALQDAIVLGDDRWDFDYRLLTDSIFPEAVVPGFMEAIVKRAIHRSEIKQMVSILPQRTLSALIAAFPQAFAEISDYPQKESKPTPVEIARAMCAHWLPPERSIMKMLLHSA</sequence>
<proteinExistence type="predicted"/>
<name>A0AAD0PWZ9_PSEAV</name>
<accession>A0AAD0PWZ9</accession>
<evidence type="ECO:0000313" key="2">
    <source>
        <dbReference type="Proteomes" id="UP000006426"/>
    </source>
</evidence>
<gene>
    <name evidence="1" type="ORF">PLA107_034370</name>
</gene>
<dbReference type="Proteomes" id="UP000006426">
    <property type="component" value="Plasmid pmppla107"/>
</dbReference>
<evidence type="ECO:0000313" key="1">
    <source>
        <dbReference type="EMBL" id="AXH60272.1"/>
    </source>
</evidence>
<protein>
    <submittedName>
        <fullName evidence="1">Uncharacterized protein</fullName>
    </submittedName>
</protein>